<reference evidence="1 2" key="1">
    <citation type="submission" date="2019-06" db="EMBL/GenBank/DDBJ databases">
        <title>Whole genome sequence for Rhodospirillaceae sp. R148.</title>
        <authorList>
            <person name="Wang G."/>
        </authorList>
    </citation>
    <scope>NUCLEOTIDE SEQUENCE [LARGE SCALE GENOMIC DNA]</scope>
    <source>
        <strain evidence="1 2">R148</strain>
    </source>
</reference>
<evidence type="ECO:0000313" key="2">
    <source>
        <dbReference type="Proteomes" id="UP000315252"/>
    </source>
</evidence>
<gene>
    <name evidence="1" type="ORF">FKG95_19260</name>
</gene>
<sequence length="208" mass="24666">MKEKKRRTQFMRVAEELGLSFSKKSDRALRKRLKEFSRFATRSGKHRYHANIINVLRDNRFAGEMVFFECWQRWGNSGTMDGVFYFRSPGMNWPQFSLREMLAAKQLFLGAMTGNSGLKVEKHTKFSERYYLTSNDEKAALELFDGKLVTSLESQEGFHIEAHRDEVIIYTANTEYRTVNYRPYKRIEPDELEQLRSKAIDIFERFRS</sequence>
<dbReference type="OrthoDB" id="9769739at2"/>
<proteinExistence type="predicted"/>
<dbReference type="AlphaFoldDB" id="A0A545TKG6"/>
<comment type="caution">
    <text evidence="1">The sequence shown here is derived from an EMBL/GenBank/DDBJ whole genome shotgun (WGS) entry which is preliminary data.</text>
</comment>
<evidence type="ECO:0000313" key="1">
    <source>
        <dbReference type="EMBL" id="TQV77705.1"/>
    </source>
</evidence>
<keyword evidence="2" id="KW-1185">Reference proteome</keyword>
<protein>
    <submittedName>
        <fullName evidence="1">Uncharacterized protein</fullName>
    </submittedName>
</protein>
<dbReference type="Proteomes" id="UP000315252">
    <property type="component" value="Unassembled WGS sequence"/>
</dbReference>
<organism evidence="1 2">
    <name type="scientific">Denitrobaculum tricleocarpae</name>
    <dbReference type="NCBI Taxonomy" id="2591009"/>
    <lineage>
        <taxon>Bacteria</taxon>
        <taxon>Pseudomonadati</taxon>
        <taxon>Pseudomonadota</taxon>
        <taxon>Alphaproteobacteria</taxon>
        <taxon>Rhodospirillales</taxon>
        <taxon>Rhodospirillaceae</taxon>
        <taxon>Denitrobaculum</taxon>
    </lineage>
</organism>
<dbReference type="EMBL" id="VHSH01000007">
    <property type="protein sequence ID" value="TQV77705.1"/>
    <property type="molecule type" value="Genomic_DNA"/>
</dbReference>
<name>A0A545TKG6_9PROT</name>
<accession>A0A545TKG6</accession>